<dbReference type="EMBL" id="MGIP01000026">
    <property type="protein sequence ID" value="OGM90333.1"/>
    <property type="molecule type" value="Genomic_DNA"/>
</dbReference>
<proteinExistence type="predicted"/>
<feature type="transmembrane region" description="Helical" evidence="1">
    <location>
        <begin position="60"/>
        <end position="81"/>
    </location>
</feature>
<protein>
    <submittedName>
        <fullName evidence="3">Uncharacterized protein</fullName>
    </submittedName>
</protein>
<evidence type="ECO:0000313" key="4">
    <source>
        <dbReference type="Proteomes" id="UP000177029"/>
    </source>
</evidence>
<evidence type="ECO:0000313" key="3">
    <source>
        <dbReference type="EMBL" id="OGM90333.1"/>
    </source>
</evidence>
<keyword evidence="2" id="KW-0732">Signal</keyword>
<dbReference type="Proteomes" id="UP000177029">
    <property type="component" value="Unassembled WGS sequence"/>
</dbReference>
<comment type="caution">
    <text evidence="3">The sequence shown here is derived from an EMBL/GenBank/DDBJ whole genome shotgun (WGS) entry which is preliminary data.</text>
</comment>
<gene>
    <name evidence="3" type="ORF">A2755_04040</name>
</gene>
<name>A0A1F8DNW9_9BACT</name>
<dbReference type="InterPro" id="IPR043993">
    <property type="entry name" value="T4SS_pilin"/>
</dbReference>
<evidence type="ECO:0000256" key="2">
    <source>
        <dbReference type="SAM" id="SignalP"/>
    </source>
</evidence>
<organism evidence="3 4">
    <name type="scientific">Candidatus Wolfebacteria bacterium RIFCSPHIGHO2_01_FULL_48_22</name>
    <dbReference type="NCBI Taxonomy" id="1802555"/>
    <lineage>
        <taxon>Bacteria</taxon>
        <taxon>Candidatus Wolfeibacteriota</taxon>
    </lineage>
</organism>
<sequence length="125" mass="13590">MKKILLSALMCMLALPLLSQVAFAQDIPVIDFPSPSPIVTPIGPRTTGELTQFFVTVVQWFYTIIFIVAVLFILLAAFGFITSKGSPEKVAKAKAQLLYAVIGIAIALISYSIIALVQNTLENNF</sequence>
<feature type="chain" id="PRO_5009535188" evidence="2">
    <location>
        <begin position="25"/>
        <end position="125"/>
    </location>
</feature>
<feature type="transmembrane region" description="Helical" evidence="1">
    <location>
        <begin position="97"/>
        <end position="117"/>
    </location>
</feature>
<keyword evidence="1" id="KW-0812">Transmembrane</keyword>
<evidence type="ECO:0000256" key="1">
    <source>
        <dbReference type="SAM" id="Phobius"/>
    </source>
</evidence>
<dbReference type="STRING" id="1802555.A2755_04040"/>
<dbReference type="AlphaFoldDB" id="A0A1F8DNW9"/>
<keyword evidence="1" id="KW-1133">Transmembrane helix</keyword>
<dbReference type="Pfam" id="PF18895">
    <property type="entry name" value="T4SS_pilin"/>
    <property type="match status" value="1"/>
</dbReference>
<keyword evidence="1" id="KW-0472">Membrane</keyword>
<reference evidence="3 4" key="1">
    <citation type="journal article" date="2016" name="Nat. Commun.">
        <title>Thousands of microbial genomes shed light on interconnected biogeochemical processes in an aquifer system.</title>
        <authorList>
            <person name="Anantharaman K."/>
            <person name="Brown C.T."/>
            <person name="Hug L.A."/>
            <person name="Sharon I."/>
            <person name="Castelle C.J."/>
            <person name="Probst A.J."/>
            <person name="Thomas B.C."/>
            <person name="Singh A."/>
            <person name="Wilkins M.J."/>
            <person name="Karaoz U."/>
            <person name="Brodie E.L."/>
            <person name="Williams K.H."/>
            <person name="Hubbard S.S."/>
            <person name="Banfield J.F."/>
        </authorList>
    </citation>
    <scope>NUCLEOTIDE SEQUENCE [LARGE SCALE GENOMIC DNA]</scope>
</reference>
<accession>A0A1F8DNW9</accession>
<feature type="signal peptide" evidence="2">
    <location>
        <begin position="1"/>
        <end position="24"/>
    </location>
</feature>